<accession>A0ABT9Y3M4</accession>
<organism evidence="1 2">
    <name type="scientific">Neobacillus ginsengisoli</name>
    <dbReference type="NCBI Taxonomy" id="904295"/>
    <lineage>
        <taxon>Bacteria</taxon>
        <taxon>Bacillati</taxon>
        <taxon>Bacillota</taxon>
        <taxon>Bacilli</taxon>
        <taxon>Bacillales</taxon>
        <taxon>Bacillaceae</taxon>
        <taxon>Neobacillus</taxon>
    </lineage>
</organism>
<proteinExistence type="predicted"/>
<dbReference type="EMBL" id="JAUSTW010000020">
    <property type="protein sequence ID" value="MDQ0202243.1"/>
    <property type="molecule type" value="Genomic_DNA"/>
</dbReference>
<reference evidence="1 2" key="1">
    <citation type="submission" date="2023-07" db="EMBL/GenBank/DDBJ databases">
        <title>Genomic Encyclopedia of Type Strains, Phase IV (KMG-IV): sequencing the most valuable type-strain genomes for metagenomic binning, comparative biology and taxonomic classification.</title>
        <authorList>
            <person name="Goeker M."/>
        </authorList>
    </citation>
    <scope>NUCLEOTIDE SEQUENCE [LARGE SCALE GENOMIC DNA]</scope>
    <source>
        <strain evidence="1 2">DSM 27594</strain>
    </source>
</reference>
<evidence type="ECO:0000313" key="1">
    <source>
        <dbReference type="EMBL" id="MDQ0202243.1"/>
    </source>
</evidence>
<gene>
    <name evidence="1" type="ORF">J2S10_005477</name>
</gene>
<protein>
    <submittedName>
        <fullName evidence="1">Uncharacterized protein</fullName>
    </submittedName>
</protein>
<comment type="caution">
    <text evidence="1">The sequence shown here is derived from an EMBL/GenBank/DDBJ whole genome shotgun (WGS) entry which is preliminary data.</text>
</comment>
<sequence length="84" mass="10150">MSQKDPLKFFQPKTADIRQFLYIFDINLLTSKYSISLPVTDYDKIFFVSFRLEEIIQVNPVKHRKSRQLVKEEQQHGGYTLYYR</sequence>
<keyword evidence="2" id="KW-1185">Reference proteome</keyword>
<dbReference type="Proteomes" id="UP001224122">
    <property type="component" value="Unassembled WGS sequence"/>
</dbReference>
<evidence type="ECO:0000313" key="2">
    <source>
        <dbReference type="Proteomes" id="UP001224122"/>
    </source>
</evidence>
<name>A0ABT9Y3M4_9BACI</name>